<dbReference type="PANTHER" id="PTHR47706:SF9">
    <property type="entry name" value="NMRA-LIKE DOMAIN-CONTAINING PROTEIN-RELATED"/>
    <property type="match status" value="1"/>
</dbReference>
<dbReference type="OrthoDB" id="319724at2"/>
<keyword evidence="2" id="KW-0560">Oxidoreductase</keyword>
<organism evidence="4 5">
    <name type="scientific">Melittangium boletus DSM 14713</name>
    <dbReference type="NCBI Taxonomy" id="1294270"/>
    <lineage>
        <taxon>Bacteria</taxon>
        <taxon>Pseudomonadati</taxon>
        <taxon>Myxococcota</taxon>
        <taxon>Myxococcia</taxon>
        <taxon>Myxococcales</taxon>
        <taxon>Cystobacterineae</taxon>
        <taxon>Archangiaceae</taxon>
        <taxon>Melittangium</taxon>
    </lineage>
</organism>
<dbReference type="InterPro" id="IPR051609">
    <property type="entry name" value="NmrA/Isoflavone_reductase-like"/>
</dbReference>
<dbReference type="Gene3D" id="3.40.50.720">
    <property type="entry name" value="NAD(P)-binding Rossmann-like Domain"/>
    <property type="match status" value="1"/>
</dbReference>
<evidence type="ECO:0000256" key="1">
    <source>
        <dbReference type="ARBA" id="ARBA00022857"/>
    </source>
</evidence>
<dbReference type="EMBL" id="CP022163">
    <property type="protein sequence ID" value="ATB28288.1"/>
    <property type="molecule type" value="Genomic_DNA"/>
</dbReference>
<reference evidence="4 5" key="1">
    <citation type="submission" date="2017-06" db="EMBL/GenBank/DDBJ databases">
        <authorList>
            <person name="Kim H.J."/>
            <person name="Triplett B.A."/>
        </authorList>
    </citation>
    <scope>NUCLEOTIDE SEQUENCE [LARGE SCALE GENOMIC DNA]</scope>
    <source>
        <strain evidence="4 5">DSM 14713</strain>
    </source>
</reference>
<dbReference type="InterPro" id="IPR036291">
    <property type="entry name" value="NAD(P)-bd_dom_sf"/>
</dbReference>
<dbReference type="RefSeq" id="WP_095976984.1">
    <property type="nucleotide sequence ID" value="NZ_CP022163.1"/>
</dbReference>
<evidence type="ECO:0000313" key="4">
    <source>
        <dbReference type="EMBL" id="ATB28288.1"/>
    </source>
</evidence>
<evidence type="ECO:0000313" key="5">
    <source>
        <dbReference type="Proteomes" id="UP000217289"/>
    </source>
</evidence>
<evidence type="ECO:0000256" key="2">
    <source>
        <dbReference type="ARBA" id="ARBA00023002"/>
    </source>
</evidence>
<dbReference type="GO" id="GO:0016491">
    <property type="term" value="F:oxidoreductase activity"/>
    <property type="evidence" value="ECO:0007669"/>
    <property type="project" value="UniProtKB-KW"/>
</dbReference>
<dbReference type="KEGG" id="mbd:MEBOL_001734"/>
<dbReference type="InterPro" id="IPR008030">
    <property type="entry name" value="NmrA-like"/>
</dbReference>
<dbReference type="Gene3D" id="3.90.25.10">
    <property type="entry name" value="UDP-galactose 4-epimerase, domain 1"/>
    <property type="match status" value="1"/>
</dbReference>
<dbReference type="Pfam" id="PF05368">
    <property type="entry name" value="NmrA"/>
    <property type="match status" value="1"/>
</dbReference>
<evidence type="ECO:0000259" key="3">
    <source>
        <dbReference type="Pfam" id="PF05368"/>
    </source>
</evidence>
<dbReference type="AlphaFoldDB" id="A0A250IAR1"/>
<feature type="domain" description="NmrA-like" evidence="3">
    <location>
        <begin position="3"/>
        <end position="251"/>
    </location>
</feature>
<sequence length="303" mass="33283">MTKRTIALVGSTGHLGTLIANALLEKPDVQLRLLVRAASRAKVAELERRGAEIIEGALGPEDGAALATLCKGAYAVVSAVQGGPDVIIEGQRRLLHAARHAGVRRFIPSDYALDLFKVKPGNIVTSEMRRQFALIEEAERGDVEVVHVLNGGFLDRGVLFGFIRVIDVEKQTAYVWGDGKQPMDWTTYEDTARYTAEVAVDDRPVPRKFGVAGSVVDFEQLVQEYEAGSGKKLKVERLGSLDDLSTRIAELQKHNPQNLLAYLPLMYLRSVLSGEGKLDELMNDRYPSIKPTTVRAYVAKEGL</sequence>
<dbReference type="SUPFAM" id="SSF51735">
    <property type="entry name" value="NAD(P)-binding Rossmann-fold domains"/>
    <property type="match status" value="1"/>
</dbReference>
<accession>A0A250IAR1</accession>
<protein>
    <recommendedName>
        <fullName evidence="3">NmrA-like domain-containing protein</fullName>
    </recommendedName>
</protein>
<keyword evidence="1" id="KW-0521">NADP</keyword>
<dbReference type="PANTHER" id="PTHR47706">
    <property type="entry name" value="NMRA-LIKE FAMILY PROTEIN"/>
    <property type="match status" value="1"/>
</dbReference>
<gene>
    <name evidence="4" type="ORF">MEBOL_001734</name>
</gene>
<proteinExistence type="predicted"/>
<name>A0A250IAR1_9BACT</name>
<keyword evidence="5" id="KW-1185">Reference proteome</keyword>
<dbReference type="Proteomes" id="UP000217289">
    <property type="component" value="Chromosome"/>
</dbReference>